<protein>
    <submittedName>
        <fullName evidence="1">TPR/sulfotransferase domain protein</fullName>
    </submittedName>
</protein>
<sequence length="185" mass="20064">DRAIALDEHEYRSYLLRSELRVQTPGANHVAQLRERLCRPGLADGARVSLGYALGKELDDLQQFDEAFHWFSQAASTRRRHLAYDVGVDERKLRRIAEAFPRTAPASRADGPDCGRFIFIVGLPRSGTTLLERILTNLPGVHSNGETDNFARALLGASTARNTPGSGPAADVFGRAAAADPAAVA</sequence>
<proteinExistence type="predicted"/>
<feature type="non-terminal residue" evidence="1">
    <location>
        <position position="185"/>
    </location>
</feature>
<dbReference type="GO" id="GO:0016740">
    <property type="term" value="F:transferase activity"/>
    <property type="evidence" value="ECO:0007669"/>
    <property type="project" value="UniProtKB-KW"/>
</dbReference>
<dbReference type="EMBL" id="AUZZ01005939">
    <property type="protein sequence ID" value="EQD47858.1"/>
    <property type="molecule type" value="Genomic_DNA"/>
</dbReference>
<gene>
    <name evidence="1" type="ORF">B2A_08258</name>
</gene>
<dbReference type="AlphaFoldDB" id="T0ZT39"/>
<dbReference type="InterPro" id="IPR027417">
    <property type="entry name" value="P-loop_NTPase"/>
</dbReference>
<keyword evidence="1" id="KW-0808">Transferase</keyword>
<comment type="caution">
    <text evidence="1">The sequence shown here is derived from an EMBL/GenBank/DDBJ whole genome shotgun (WGS) entry which is preliminary data.</text>
</comment>
<feature type="non-terminal residue" evidence="1">
    <location>
        <position position="1"/>
    </location>
</feature>
<evidence type="ECO:0000313" key="1">
    <source>
        <dbReference type="EMBL" id="EQD47858.1"/>
    </source>
</evidence>
<reference evidence="1" key="2">
    <citation type="journal article" date="2014" name="ISME J.">
        <title>Microbial stratification in low pH oxic and suboxic macroscopic growths along an acid mine drainage.</title>
        <authorList>
            <person name="Mendez-Garcia C."/>
            <person name="Mesa V."/>
            <person name="Sprenger R.R."/>
            <person name="Richter M."/>
            <person name="Diez M.S."/>
            <person name="Solano J."/>
            <person name="Bargiela R."/>
            <person name="Golyshina O.V."/>
            <person name="Manteca A."/>
            <person name="Ramos J.L."/>
            <person name="Gallego J.R."/>
            <person name="Llorente I."/>
            <person name="Martins Dos Santos V.A."/>
            <person name="Jensen O.N."/>
            <person name="Pelaez A.I."/>
            <person name="Sanchez J."/>
            <person name="Ferrer M."/>
        </authorList>
    </citation>
    <scope>NUCLEOTIDE SEQUENCE</scope>
</reference>
<name>T0ZT39_9ZZZZ</name>
<organism evidence="1">
    <name type="scientific">mine drainage metagenome</name>
    <dbReference type="NCBI Taxonomy" id="410659"/>
    <lineage>
        <taxon>unclassified sequences</taxon>
        <taxon>metagenomes</taxon>
        <taxon>ecological metagenomes</taxon>
    </lineage>
</organism>
<reference evidence="1" key="1">
    <citation type="submission" date="2013-08" db="EMBL/GenBank/DDBJ databases">
        <authorList>
            <person name="Mendez C."/>
            <person name="Richter M."/>
            <person name="Ferrer M."/>
            <person name="Sanchez J."/>
        </authorList>
    </citation>
    <scope>NUCLEOTIDE SEQUENCE</scope>
</reference>
<accession>T0ZT39</accession>
<dbReference type="SUPFAM" id="SSF52540">
    <property type="entry name" value="P-loop containing nucleoside triphosphate hydrolases"/>
    <property type="match status" value="1"/>
</dbReference>
<dbReference type="Gene3D" id="3.40.50.300">
    <property type="entry name" value="P-loop containing nucleotide triphosphate hydrolases"/>
    <property type="match status" value="1"/>
</dbReference>
<dbReference type="Pfam" id="PF13469">
    <property type="entry name" value="Sulfotransfer_3"/>
    <property type="match status" value="1"/>
</dbReference>